<proteinExistence type="predicted"/>
<dbReference type="AlphaFoldDB" id="A0A5S4FA09"/>
<evidence type="ECO:0000313" key="1">
    <source>
        <dbReference type="EMBL" id="TMR13814.1"/>
    </source>
</evidence>
<reference evidence="1 2" key="1">
    <citation type="submission" date="2019-05" db="EMBL/GenBank/DDBJ databases">
        <title>Draft genome sequence of Nonomuraea turkmeniaca DSM 43926.</title>
        <authorList>
            <person name="Saricaoglu S."/>
            <person name="Isik K."/>
        </authorList>
    </citation>
    <scope>NUCLEOTIDE SEQUENCE [LARGE SCALE GENOMIC DNA]</scope>
    <source>
        <strain evidence="1 2">DSM 43926</strain>
    </source>
</reference>
<evidence type="ECO:0000313" key="2">
    <source>
        <dbReference type="Proteomes" id="UP000309128"/>
    </source>
</evidence>
<sequence length="94" mass="10138">MSDTSAPDYLSPKGVAVRARRLDVIARAITYLDSTPTADLVTQLADVSRRDALQEPAALADFLRSITMHSDTADVFAGWKVAQNTLRAAGLPHD</sequence>
<dbReference type="Proteomes" id="UP000309128">
    <property type="component" value="Unassembled WGS sequence"/>
</dbReference>
<keyword evidence="2" id="KW-1185">Reference proteome</keyword>
<name>A0A5S4FA09_9ACTN</name>
<organism evidence="1 2">
    <name type="scientific">Nonomuraea turkmeniaca</name>
    <dbReference type="NCBI Taxonomy" id="103838"/>
    <lineage>
        <taxon>Bacteria</taxon>
        <taxon>Bacillati</taxon>
        <taxon>Actinomycetota</taxon>
        <taxon>Actinomycetes</taxon>
        <taxon>Streptosporangiales</taxon>
        <taxon>Streptosporangiaceae</taxon>
        <taxon>Nonomuraea</taxon>
    </lineage>
</organism>
<protein>
    <submittedName>
        <fullName evidence="1">Uncharacterized protein</fullName>
    </submittedName>
</protein>
<dbReference type="RefSeq" id="WP_138669722.1">
    <property type="nucleotide sequence ID" value="NZ_VCKY01000117.1"/>
</dbReference>
<accession>A0A5S4FA09</accession>
<comment type="caution">
    <text evidence="1">The sequence shown here is derived from an EMBL/GenBank/DDBJ whole genome shotgun (WGS) entry which is preliminary data.</text>
</comment>
<dbReference type="EMBL" id="VCKY01000117">
    <property type="protein sequence ID" value="TMR13814.1"/>
    <property type="molecule type" value="Genomic_DNA"/>
</dbReference>
<gene>
    <name evidence="1" type="ORF">ETD86_30075</name>
</gene>